<evidence type="ECO:0000256" key="1">
    <source>
        <dbReference type="ARBA" id="ARBA00023002"/>
    </source>
</evidence>
<name>A0ABY6ZR98_9BACL</name>
<dbReference type="PANTHER" id="PTHR43364:SF4">
    <property type="entry name" value="NAD(P)-LINKED OXIDOREDUCTASE SUPERFAMILY PROTEIN"/>
    <property type="match status" value="1"/>
</dbReference>
<dbReference type="Gene3D" id="3.20.20.100">
    <property type="entry name" value="NADP-dependent oxidoreductase domain"/>
    <property type="match status" value="1"/>
</dbReference>
<protein>
    <submittedName>
        <fullName evidence="3">Aldo/keto reductase</fullName>
    </submittedName>
</protein>
<sequence>MSLYRLAYKIRVLLAVPQYELLPLCENEGLGVIPWSPLRGGWLSGKFYRGMDNPPADTRIAEAVKNGRGESWSNYNNEYTWGVIDALSEVAKEAEKTPAQTAINWLLQRQAVTAPIIGARTMQQLENNLGASGWALSPKQVARLDAASRMPVTYPYDEGAEQQQRGGRQ</sequence>
<accession>A0ABY6ZR98</accession>
<keyword evidence="4" id="KW-1185">Reference proteome</keyword>
<dbReference type="Pfam" id="PF00248">
    <property type="entry name" value="Aldo_ket_red"/>
    <property type="match status" value="1"/>
</dbReference>
<dbReference type="RefSeq" id="WP_268008830.1">
    <property type="nucleotide sequence ID" value="NZ_BSUT01000006.1"/>
</dbReference>
<dbReference type="InterPro" id="IPR036812">
    <property type="entry name" value="NAD(P)_OxRdtase_dom_sf"/>
</dbReference>
<dbReference type="PANTHER" id="PTHR43364">
    <property type="entry name" value="NADH-SPECIFIC METHYLGLYOXAL REDUCTASE-RELATED"/>
    <property type="match status" value="1"/>
</dbReference>
<keyword evidence="3" id="KW-0614">Plasmid</keyword>
<dbReference type="SUPFAM" id="SSF51430">
    <property type="entry name" value="NAD(P)-linked oxidoreductase"/>
    <property type="match status" value="1"/>
</dbReference>
<gene>
    <name evidence="3" type="ORF">NZD89_29025</name>
</gene>
<dbReference type="EMBL" id="CP104069">
    <property type="protein sequence ID" value="WAH44962.1"/>
    <property type="molecule type" value="Genomic_DNA"/>
</dbReference>
<geneLocation type="plasmid" evidence="3 4">
    <name>unnamed2</name>
</geneLocation>
<organism evidence="3 4">
    <name type="scientific">Alicyclobacillus fastidiosus</name>
    <dbReference type="NCBI Taxonomy" id="392011"/>
    <lineage>
        <taxon>Bacteria</taxon>
        <taxon>Bacillati</taxon>
        <taxon>Bacillota</taxon>
        <taxon>Bacilli</taxon>
        <taxon>Bacillales</taxon>
        <taxon>Alicyclobacillaceae</taxon>
        <taxon>Alicyclobacillus</taxon>
    </lineage>
</organism>
<dbReference type="InterPro" id="IPR050523">
    <property type="entry name" value="AKR_Detox_Biosynth"/>
</dbReference>
<evidence type="ECO:0000259" key="2">
    <source>
        <dbReference type="Pfam" id="PF00248"/>
    </source>
</evidence>
<dbReference type="InterPro" id="IPR023210">
    <property type="entry name" value="NADP_OxRdtase_dom"/>
</dbReference>
<evidence type="ECO:0000313" key="4">
    <source>
        <dbReference type="Proteomes" id="UP001164761"/>
    </source>
</evidence>
<proteinExistence type="predicted"/>
<evidence type="ECO:0000313" key="3">
    <source>
        <dbReference type="EMBL" id="WAH44962.1"/>
    </source>
</evidence>
<reference evidence="3" key="1">
    <citation type="submission" date="2022-08" db="EMBL/GenBank/DDBJ databases">
        <title>Alicyclobacillus fastidiosus DSM 17978, complete genome.</title>
        <authorList>
            <person name="Wang Q."/>
            <person name="Cai R."/>
            <person name="Wang Z."/>
        </authorList>
    </citation>
    <scope>NUCLEOTIDE SEQUENCE</scope>
    <source>
        <strain evidence="3">DSM 17978</strain>
        <plasmid evidence="3">unnamed2</plasmid>
    </source>
</reference>
<feature type="domain" description="NADP-dependent oxidoreductase" evidence="2">
    <location>
        <begin position="16"/>
        <end position="148"/>
    </location>
</feature>
<keyword evidence="1" id="KW-0560">Oxidoreductase</keyword>
<dbReference type="Proteomes" id="UP001164761">
    <property type="component" value="Plasmid unnamed2"/>
</dbReference>